<feature type="region of interest" description="Disordered" evidence="1">
    <location>
        <begin position="1"/>
        <end position="106"/>
    </location>
</feature>
<evidence type="ECO:0000256" key="1">
    <source>
        <dbReference type="SAM" id="MobiDB-lite"/>
    </source>
</evidence>
<dbReference type="Proteomes" id="UP000249402">
    <property type="component" value="Unassembled WGS sequence"/>
</dbReference>
<dbReference type="RefSeq" id="XP_025573335.1">
    <property type="nucleotide sequence ID" value="XM_025713707.1"/>
</dbReference>
<feature type="compositionally biased region" description="Polar residues" evidence="1">
    <location>
        <begin position="35"/>
        <end position="44"/>
    </location>
</feature>
<feature type="compositionally biased region" description="Basic and acidic residues" evidence="1">
    <location>
        <begin position="59"/>
        <end position="74"/>
    </location>
</feature>
<dbReference type="PROSITE" id="PS51257">
    <property type="entry name" value="PROKAR_LIPOPROTEIN"/>
    <property type="match status" value="1"/>
</dbReference>
<dbReference type="AlphaFoldDB" id="A0A395GWE4"/>
<dbReference type="EMBL" id="KZ824449">
    <property type="protein sequence ID" value="RAK99007.1"/>
    <property type="molecule type" value="Genomic_DNA"/>
</dbReference>
<gene>
    <name evidence="2" type="ORF">BO80DRAFT_142829</name>
</gene>
<dbReference type="VEuPathDB" id="FungiDB:BO80DRAFT_142829"/>
<organism evidence="2 3">
    <name type="scientific">Aspergillus ibericus CBS 121593</name>
    <dbReference type="NCBI Taxonomy" id="1448316"/>
    <lineage>
        <taxon>Eukaryota</taxon>
        <taxon>Fungi</taxon>
        <taxon>Dikarya</taxon>
        <taxon>Ascomycota</taxon>
        <taxon>Pezizomycotina</taxon>
        <taxon>Eurotiomycetes</taxon>
        <taxon>Eurotiomycetidae</taxon>
        <taxon>Eurotiales</taxon>
        <taxon>Aspergillaceae</taxon>
        <taxon>Aspergillus</taxon>
        <taxon>Aspergillus subgen. Circumdati</taxon>
    </lineage>
</organism>
<name>A0A395GWE4_9EURO</name>
<dbReference type="GeneID" id="37218572"/>
<protein>
    <submittedName>
        <fullName evidence="2">Uncharacterized protein</fullName>
    </submittedName>
</protein>
<accession>A0A395GWE4</accession>
<feature type="compositionally biased region" description="Basic and acidic residues" evidence="1">
    <location>
        <begin position="86"/>
        <end position="105"/>
    </location>
</feature>
<feature type="region of interest" description="Disordered" evidence="1">
    <location>
        <begin position="130"/>
        <end position="153"/>
    </location>
</feature>
<keyword evidence="3" id="KW-1185">Reference proteome</keyword>
<sequence>MKVHSGSGGRHSAVPQLPGADKSQQPPAAGFGCKQVQQPDQPLPTSALMPRISVQNPPRRGEPIEPEQAGEKNLRGKSGRGGVVGRRSEDEEPRKRQERQADRTESLGCKRVQCSLERLRREDSALVPHLRGGAITPPCPMIRTGRQGLKPAR</sequence>
<proteinExistence type="predicted"/>
<evidence type="ECO:0000313" key="3">
    <source>
        <dbReference type="Proteomes" id="UP000249402"/>
    </source>
</evidence>
<evidence type="ECO:0000313" key="2">
    <source>
        <dbReference type="EMBL" id="RAK99007.1"/>
    </source>
</evidence>
<reference evidence="2 3" key="1">
    <citation type="submission" date="2018-02" db="EMBL/GenBank/DDBJ databases">
        <title>The genomes of Aspergillus section Nigri reveals drivers in fungal speciation.</title>
        <authorList>
            <consortium name="DOE Joint Genome Institute"/>
            <person name="Vesth T.C."/>
            <person name="Nybo J."/>
            <person name="Theobald S."/>
            <person name="Brandl J."/>
            <person name="Frisvad J.C."/>
            <person name="Nielsen K.F."/>
            <person name="Lyhne E.K."/>
            <person name="Kogle M.E."/>
            <person name="Kuo A."/>
            <person name="Riley R."/>
            <person name="Clum A."/>
            <person name="Nolan M."/>
            <person name="Lipzen A."/>
            <person name="Salamov A."/>
            <person name="Henrissat B."/>
            <person name="Wiebenga A."/>
            <person name="De vries R.P."/>
            <person name="Grigoriev I.V."/>
            <person name="Mortensen U.H."/>
            <person name="Andersen M.R."/>
            <person name="Baker S.E."/>
        </authorList>
    </citation>
    <scope>NUCLEOTIDE SEQUENCE [LARGE SCALE GENOMIC DNA]</scope>
    <source>
        <strain evidence="2 3">CBS 121593</strain>
    </source>
</reference>